<organism evidence="1 2">
    <name type="scientific">Gymnopus androsaceus JB14</name>
    <dbReference type="NCBI Taxonomy" id="1447944"/>
    <lineage>
        <taxon>Eukaryota</taxon>
        <taxon>Fungi</taxon>
        <taxon>Dikarya</taxon>
        <taxon>Basidiomycota</taxon>
        <taxon>Agaricomycotina</taxon>
        <taxon>Agaricomycetes</taxon>
        <taxon>Agaricomycetidae</taxon>
        <taxon>Agaricales</taxon>
        <taxon>Marasmiineae</taxon>
        <taxon>Omphalotaceae</taxon>
        <taxon>Gymnopus</taxon>
    </lineage>
</organism>
<sequence>MKFTTEALYPSEIFTSRYRIPNLKQPPPQELTVLSISVSKFWNKKHPEALQKGRVPLTPQPYFLCMILAWVPGNGAPSAPYPLLGIGVEFFTPFDLQPMYYVKERMYEEYAQLDIQWM</sequence>
<reference evidence="1" key="1">
    <citation type="journal article" date="2019" name="Environ. Microbiol.">
        <title>Fungal ecological strategies reflected in gene transcription - a case study of two litter decomposers.</title>
        <authorList>
            <person name="Barbi F."/>
            <person name="Kohler A."/>
            <person name="Barry K."/>
            <person name="Baskaran P."/>
            <person name="Daum C."/>
            <person name="Fauchery L."/>
            <person name="Ihrmark K."/>
            <person name="Kuo A."/>
            <person name="LaButti K."/>
            <person name="Lipzen A."/>
            <person name="Morin E."/>
            <person name="Grigoriev I.V."/>
            <person name="Henrissat B."/>
            <person name="Lindahl B."/>
            <person name="Martin F."/>
        </authorList>
    </citation>
    <scope>NUCLEOTIDE SEQUENCE</scope>
    <source>
        <strain evidence="1">JB14</strain>
    </source>
</reference>
<protein>
    <submittedName>
        <fullName evidence="1">Uncharacterized protein</fullName>
    </submittedName>
</protein>
<evidence type="ECO:0000313" key="1">
    <source>
        <dbReference type="EMBL" id="KAE9385098.1"/>
    </source>
</evidence>
<dbReference type="EMBL" id="ML770030">
    <property type="protein sequence ID" value="KAE9385098.1"/>
    <property type="molecule type" value="Genomic_DNA"/>
</dbReference>
<proteinExistence type="predicted"/>
<gene>
    <name evidence="1" type="ORF">BT96DRAFT_950084</name>
</gene>
<evidence type="ECO:0000313" key="2">
    <source>
        <dbReference type="Proteomes" id="UP000799118"/>
    </source>
</evidence>
<accession>A0A6A4GHY9</accession>
<name>A0A6A4GHY9_9AGAR</name>
<dbReference type="AlphaFoldDB" id="A0A6A4GHY9"/>
<dbReference type="OrthoDB" id="1606438at2759"/>
<keyword evidence="2" id="KW-1185">Reference proteome</keyword>
<dbReference type="Proteomes" id="UP000799118">
    <property type="component" value="Unassembled WGS sequence"/>
</dbReference>